<dbReference type="SUPFAM" id="SSF51998">
    <property type="entry name" value="PFL-like glycyl radical enzymes"/>
    <property type="match status" value="1"/>
</dbReference>
<reference evidence="18 19" key="1">
    <citation type="submission" date="2017-06" db="EMBL/GenBank/DDBJ databases">
        <title>Draft Genome Sequence of Natranaerobius trueperi halophilic, alkalithermophilic bacteria from soda lakes.</title>
        <authorList>
            <person name="Zhao B."/>
        </authorList>
    </citation>
    <scope>NUCLEOTIDE SEQUENCE [LARGE SCALE GENOMIC DNA]</scope>
    <source>
        <strain evidence="18 19">DSM 18760</strain>
    </source>
</reference>
<dbReference type="GO" id="GO:0009263">
    <property type="term" value="P:deoxyribonucleotide biosynthetic process"/>
    <property type="evidence" value="ECO:0007669"/>
    <property type="project" value="UniProtKB-KW"/>
</dbReference>
<evidence type="ECO:0000256" key="1">
    <source>
        <dbReference type="ARBA" id="ARBA00001922"/>
    </source>
</evidence>
<dbReference type="InterPro" id="IPR000788">
    <property type="entry name" value="RNR_lg_C"/>
</dbReference>
<evidence type="ECO:0000313" key="19">
    <source>
        <dbReference type="Proteomes" id="UP000214588"/>
    </source>
</evidence>
<feature type="domain" description="Ribonucleotide reductase large subunit C-terminal" evidence="16">
    <location>
        <begin position="87"/>
        <end position="554"/>
    </location>
</feature>
<dbReference type="UniPathway" id="UPA00326"/>
<keyword evidence="4 14" id="KW-0237">DNA synthesis</keyword>
<organism evidence="18 19">
    <name type="scientific">Natranaerobius trueperi</name>
    <dbReference type="NCBI Taxonomy" id="759412"/>
    <lineage>
        <taxon>Bacteria</taxon>
        <taxon>Bacillati</taxon>
        <taxon>Bacillota</taxon>
        <taxon>Clostridia</taxon>
        <taxon>Natranaerobiales</taxon>
        <taxon>Natranaerobiaceae</taxon>
        <taxon>Natranaerobius</taxon>
    </lineage>
</organism>
<dbReference type="PANTHER" id="PTHR43371">
    <property type="entry name" value="VITAMIN B12-DEPENDENT RIBONUCLEOTIDE REDUCTASE"/>
    <property type="match status" value="1"/>
</dbReference>
<dbReference type="RefSeq" id="WP_089022856.1">
    <property type="nucleotide sequence ID" value="NZ_NIQC01000004.1"/>
</dbReference>
<feature type="domain" description="TSCPD" evidence="17">
    <location>
        <begin position="583"/>
        <end position="688"/>
    </location>
</feature>
<evidence type="ECO:0000256" key="13">
    <source>
        <dbReference type="ARBA" id="ARBA00047754"/>
    </source>
</evidence>
<dbReference type="GO" id="GO:0005524">
    <property type="term" value="F:ATP binding"/>
    <property type="evidence" value="ECO:0007669"/>
    <property type="project" value="UniProtKB-KW"/>
</dbReference>
<dbReference type="AlphaFoldDB" id="A0A226BZW9"/>
<comment type="function">
    <text evidence="12 14">Catalyzes the reduction of ribonucleotides to deoxyribonucleotides. May function to provide a pool of deoxyribonucleotide precursors for DNA repair during oxygen limitation and/or for immediate growth after restoration of oxygen.</text>
</comment>
<evidence type="ECO:0000256" key="11">
    <source>
        <dbReference type="ARBA" id="ARBA00024942"/>
    </source>
</evidence>
<keyword evidence="10 14" id="KW-0170">Cobalt</keyword>
<comment type="caution">
    <text evidence="18">The sequence shown here is derived from an EMBL/GenBank/DDBJ whole genome shotgun (WGS) entry which is preliminary data.</text>
</comment>
<dbReference type="Pfam" id="PF00317">
    <property type="entry name" value="Ribonuc_red_lgN"/>
    <property type="match status" value="1"/>
</dbReference>
<dbReference type="GO" id="GO:0071897">
    <property type="term" value="P:DNA biosynthetic process"/>
    <property type="evidence" value="ECO:0007669"/>
    <property type="project" value="UniProtKB-KW"/>
</dbReference>
<evidence type="ECO:0000256" key="2">
    <source>
        <dbReference type="ARBA" id="ARBA00007405"/>
    </source>
</evidence>
<dbReference type="Pfam" id="PF02867">
    <property type="entry name" value="Ribonuc_red_lgC"/>
    <property type="match status" value="1"/>
</dbReference>
<dbReference type="InterPro" id="IPR008926">
    <property type="entry name" value="RNR_R1-su_N"/>
</dbReference>
<dbReference type="InterPro" id="IPR013344">
    <property type="entry name" value="RNR_NrdJ/NrdZ"/>
</dbReference>
<proteinExistence type="inferred from homology"/>
<evidence type="ECO:0000256" key="14">
    <source>
        <dbReference type="RuleBase" id="RU364064"/>
    </source>
</evidence>
<evidence type="ECO:0000256" key="7">
    <source>
        <dbReference type="ARBA" id="ARBA00023002"/>
    </source>
</evidence>
<evidence type="ECO:0000259" key="15">
    <source>
        <dbReference type="Pfam" id="PF00317"/>
    </source>
</evidence>
<dbReference type="NCBIfam" id="TIGR02504">
    <property type="entry name" value="NrdJ_Z"/>
    <property type="match status" value="1"/>
</dbReference>
<keyword evidence="6" id="KW-0067">ATP-binding</keyword>
<evidence type="ECO:0000259" key="17">
    <source>
        <dbReference type="Pfam" id="PF12637"/>
    </source>
</evidence>
<dbReference type="Gene3D" id="3.20.70.20">
    <property type="match status" value="1"/>
</dbReference>
<comment type="similarity">
    <text evidence="2 14">Belongs to the ribonucleoside diphosphate reductase class-2 family.</text>
</comment>
<comment type="catalytic activity">
    <reaction evidence="13 14">
        <text>a 2'-deoxyribonucleoside 5'-diphosphate + [thioredoxin]-disulfide + H2O = a ribonucleoside 5'-diphosphate + [thioredoxin]-dithiol</text>
        <dbReference type="Rhea" id="RHEA:23252"/>
        <dbReference type="Rhea" id="RHEA-COMP:10698"/>
        <dbReference type="Rhea" id="RHEA-COMP:10700"/>
        <dbReference type="ChEBI" id="CHEBI:15377"/>
        <dbReference type="ChEBI" id="CHEBI:29950"/>
        <dbReference type="ChEBI" id="CHEBI:50058"/>
        <dbReference type="ChEBI" id="CHEBI:57930"/>
        <dbReference type="ChEBI" id="CHEBI:73316"/>
        <dbReference type="EC" id="1.17.4.1"/>
    </reaction>
</comment>
<keyword evidence="9" id="KW-1015">Disulfide bond</keyword>
<dbReference type="CDD" id="cd02888">
    <property type="entry name" value="RNR_II_dimer"/>
    <property type="match status" value="1"/>
</dbReference>
<dbReference type="Proteomes" id="UP000214588">
    <property type="component" value="Unassembled WGS sequence"/>
</dbReference>
<evidence type="ECO:0000256" key="9">
    <source>
        <dbReference type="ARBA" id="ARBA00023157"/>
    </source>
</evidence>
<dbReference type="FunFam" id="3.20.70.20:FF:000018">
    <property type="entry name" value="Vitamin B12-dependent ribonucleotide reductase"/>
    <property type="match status" value="1"/>
</dbReference>
<evidence type="ECO:0000256" key="4">
    <source>
        <dbReference type="ARBA" id="ARBA00022634"/>
    </source>
</evidence>
<gene>
    <name evidence="18" type="ORF">CDO51_03230</name>
</gene>
<keyword evidence="7 14" id="KW-0560">Oxidoreductase</keyword>
<evidence type="ECO:0000256" key="3">
    <source>
        <dbReference type="ARBA" id="ARBA00022628"/>
    </source>
</evidence>
<dbReference type="EMBL" id="NIQC01000004">
    <property type="protein sequence ID" value="OWZ84526.1"/>
    <property type="molecule type" value="Genomic_DNA"/>
</dbReference>
<dbReference type="Pfam" id="PF12637">
    <property type="entry name" value="TSCPD"/>
    <property type="match status" value="1"/>
</dbReference>
<dbReference type="NCBIfam" id="NF006417">
    <property type="entry name" value="PRK08665.1"/>
    <property type="match status" value="1"/>
</dbReference>
<keyword evidence="19" id="KW-1185">Reference proteome</keyword>
<dbReference type="PRINTS" id="PR01183">
    <property type="entry name" value="RIBORDTASEM1"/>
</dbReference>
<dbReference type="OrthoDB" id="9762933at2"/>
<accession>A0A226BZW9</accession>
<feature type="domain" description="Ribonucleotide reductase large subunit N-terminal" evidence="15">
    <location>
        <begin position="1"/>
        <end position="83"/>
    </location>
</feature>
<dbReference type="PANTHER" id="PTHR43371:SF1">
    <property type="entry name" value="RIBONUCLEOSIDE-DIPHOSPHATE REDUCTASE"/>
    <property type="match status" value="1"/>
</dbReference>
<keyword evidence="8" id="KW-0215">Deoxyribonucleotide synthesis</keyword>
<dbReference type="SUPFAM" id="SSF48168">
    <property type="entry name" value="R1 subunit of ribonucleotide reductase, N-terminal domain"/>
    <property type="match status" value="1"/>
</dbReference>
<dbReference type="GO" id="GO:0031419">
    <property type="term" value="F:cobalamin binding"/>
    <property type="evidence" value="ECO:0007669"/>
    <property type="project" value="UniProtKB-KW"/>
</dbReference>
<name>A0A226BZW9_9FIRM</name>
<comment type="function">
    <text evidence="11">Provides the precursors necessary for DNA synthesis. Catalyzes the biosynthesis of deoxyribonucleotides from the corresponding ribonucleotides.</text>
</comment>
<evidence type="ECO:0000259" key="16">
    <source>
        <dbReference type="Pfam" id="PF02867"/>
    </source>
</evidence>
<sequence length="741" mass="82030">MELSDNAQRVLEKRYLKIKDNGEKETPEELFKRVANNIAQVESDVYKHDEERVDLVAKDFFDIMNNQYFMPNSPTLMNAGKNLQQLAACFVLPIEDSMESIFETIKNAALIHKSGGGTGFSFSELRPKNDIVSTTGGVASGPVSFMKVFNSATEAVKQGGTRRGANMGILRVDHPDILDFITCKRDNEEINNFNISVGITNEFMEAVKQDTDYSLVNPNTNEVTNKLRARDVFDKIVEMAWSNGEPGIVFIDRINEQNPTPKVGQIQSTNPCGEQPLLSYEACNLGSVNLSKMVTQKGGVNYQLLKETVRKAVHFLDNVIDANNYPLKKIEEMSKNNRKIGLGVMGYGDMLYKLGVPYNSQKALDLAEQIMSFIDRESKEKSRELVKERGAFPNFKNSVYEKRGESPIRNATTTTIAPTGTISIISGTSSGIEPLFALAFTRNVLNEDKLVEVNPIFREATITHGCYSTELMEKVADSGGIQNIDEIPGQIKEVFVTSHDIAPEWHLKMQAAFQKYTDNAVSKTVNLPNDATLEDVYQIYNTAYDLNCKGVTVYRDGSRESQVLQTNKPKKVTKKNINDIEPRKRPDTTKGFTEKVKTGCGNLYVTVNEDEEGLCEVFASMGKSGGCAASQSEATARLVSLALRSGLKVDSIIKEVRGIRCPNPAWNKGGGMVLSCPDAIGIVLDRYLNKKEYGKDSEQKPSDNGIDKLDLMMGACPDCGSPISHESGCTTCYYCGYSRCS</sequence>
<evidence type="ECO:0000256" key="12">
    <source>
        <dbReference type="ARBA" id="ARBA00025437"/>
    </source>
</evidence>
<evidence type="ECO:0000256" key="6">
    <source>
        <dbReference type="ARBA" id="ARBA00022840"/>
    </source>
</evidence>
<evidence type="ECO:0000313" key="18">
    <source>
        <dbReference type="EMBL" id="OWZ84526.1"/>
    </source>
</evidence>
<dbReference type="InterPro" id="IPR050862">
    <property type="entry name" value="RdRp_reductase_class-2"/>
</dbReference>
<dbReference type="InterPro" id="IPR013509">
    <property type="entry name" value="RNR_lsu_N"/>
</dbReference>
<keyword evidence="5 14" id="KW-0547">Nucleotide-binding</keyword>
<dbReference type="CDD" id="cd20336">
    <property type="entry name" value="Rcat_RBR"/>
    <property type="match status" value="1"/>
</dbReference>
<comment type="cofactor">
    <cofactor evidence="1 14">
        <name>adenosylcob(III)alamin</name>
        <dbReference type="ChEBI" id="CHEBI:18408"/>
    </cofactor>
</comment>
<protein>
    <recommendedName>
        <fullName evidence="14">Vitamin B12-dependent ribonucleotide reductase</fullName>
        <ecNumber evidence="14">1.17.4.1</ecNumber>
    </recommendedName>
</protein>
<dbReference type="GO" id="GO:0004748">
    <property type="term" value="F:ribonucleoside-diphosphate reductase activity, thioredoxin disulfide as acceptor"/>
    <property type="evidence" value="ECO:0007669"/>
    <property type="project" value="UniProtKB-EC"/>
</dbReference>
<evidence type="ECO:0000256" key="10">
    <source>
        <dbReference type="ARBA" id="ARBA00023285"/>
    </source>
</evidence>
<evidence type="ECO:0000256" key="8">
    <source>
        <dbReference type="ARBA" id="ARBA00023116"/>
    </source>
</evidence>
<dbReference type="InterPro" id="IPR024434">
    <property type="entry name" value="TSCPD_dom"/>
</dbReference>
<dbReference type="EC" id="1.17.4.1" evidence="14"/>
<keyword evidence="3 14" id="KW-0846">Cobalamin</keyword>
<evidence type="ECO:0000256" key="5">
    <source>
        <dbReference type="ARBA" id="ARBA00022741"/>
    </source>
</evidence>